<dbReference type="AlphaFoldDB" id="A0A0N4TI55"/>
<dbReference type="Proteomes" id="UP000278627">
    <property type="component" value="Unassembled WGS sequence"/>
</dbReference>
<dbReference type="EMBL" id="UZAD01013129">
    <property type="protein sequence ID" value="VDN89045.1"/>
    <property type="molecule type" value="Genomic_DNA"/>
</dbReference>
<proteinExistence type="predicted"/>
<organism evidence="3">
    <name type="scientific">Brugia pahangi</name>
    <name type="common">Filarial nematode worm</name>
    <dbReference type="NCBI Taxonomy" id="6280"/>
    <lineage>
        <taxon>Eukaryota</taxon>
        <taxon>Metazoa</taxon>
        <taxon>Ecdysozoa</taxon>
        <taxon>Nematoda</taxon>
        <taxon>Chromadorea</taxon>
        <taxon>Rhabditida</taxon>
        <taxon>Spirurina</taxon>
        <taxon>Spiruromorpha</taxon>
        <taxon>Filarioidea</taxon>
        <taxon>Onchocercidae</taxon>
        <taxon>Brugia</taxon>
    </lineage>
</organism>
<reference evidence="1 2" key="2">
    <citation type="submission" date="2018-11" db="EMBL/GenBank/DDBJ databases">
        <authorList>
            <consortium name="Pathogen Informatics"/>
        </authorList>
    </citation>
    <scope>NUCLEOTIDE SEQUENCE [LARGE SCALE GENOMIC DNA]</scope>
</reference>
<protein>
    <submittedName>
        <fullName evidence="3">Histone domain-containing protein</fullName>
    </submittedName>
</protein>
<accession>A0A0N4TI55</accession>
<evidence type="ECO:0000313" key="3">
    <source>
        <dbReference type="WBParaSite" id="BPAG_0000789701-mRNA-1"/>
    </source>
</evidence>
<evidence type="ECO:0000313" key="1">
    <source>
        <dbReference type="EMBL" id="VDN89045.1"/>
    </source>
</evidence>
<sequence length="129" mass="14612">MVISVCIKIISEVSFIKMGRGDRSMSKSSSIIIDDIGSDRLQDLFNTAKSHQKVGQKGERRRINQCDLNWCVDIVRHNIMPLYGSEINAIGRHAVFIFAGKKTIIYKLLLKVENACNVTRKESEWPCKG</sequence>
<gene>
    <name evidence="1" type="ORF">BPAG_LOCUS7859</name>
</gene>
<evidence type="ECO:0000313" key="2">
    <source>
        <dbReference type="Proteomes" id="UP000278627"/>
    </source>
</evidence>
<reference evidence="3" key="1">
    <citation type="submission" date="2017-02" db="UniProtKB">
        <authorList>
            <consortium name="WormBaseParasite"/>
        </authorList>
    </citation>
    <scope>IDENTIFICATION</scope>
</reference>
<keyword evidence="2" id="KW-1185">Reference proteome</keyword>
<dbReference type="WBParaSite" id="BPAG_0000789701-mRNA-1">
    <property type="protein sequence ID" value="BPAG_0000789701-mRNA-1"/>
    <property type="gene ID" value="BPAG_0000789701"/>
</dbReference>
<name>A0A0N4TI55_BRUPA</name>